<feature type="domain" description="CzcB-like C-terminal circularly permuted SH3-like" evidence="5">
    <location>
        <begin position="324"/>
        <end position="371"/>
    </location>
</feature>
<reference evidence="13 14" key="3">
    <citation type="submission" date="2018-08" db="EMBL/GenBank/DDBJ databases">
        <title>A genome reference for cultivated species of the human gut microbiota.</title>
        <authorList>
            <person name="Zou Y."/>
            <person name="Xue W."/>
            <person name="Luo G."/>
        </authorList>
    </citation>
    <scope>NUCLEOTIDE SEQUENCE [LARGE SCALE GENOMIC DNA]</scope>
    <source>
        <strain evidence="10 13">AF14-27</strain>
        <strain evidence="9 14">AF19-1AC</strain>
    </source>
</reference>
<dbReference type="PANTHER" id="PTHR30469:SF33">
    <property type="entry name" value="SLR1207 PROTEIN"/>
    <property type="match status" value="1"/>
</dbReference>
<evidence type="ECO:0000313" key="7">
    <source>
        <dbReference type="EMBL" id="OUN97740.1"/>
    </source>
</evidence>
<comment type="similarity">
    <text evidence="1">Belongs to the membrane fusion protein (MFP) (TC 8.A.1) family.</text>
</comment>
<evidence type="ECO:0000313" key="14">
    <source>
        <dbReference type="Proteomes" id="UP000285159"/>
    </source>
</evidence>
<dbReference type="GO" id="GO:1990281">
    <property type="term" value="C:efflux pump complex"/>
    <property type="evidence" value="ECO:0007669"/>
    <property type="project" value="TreeGrafter"/>
</dbReference>
<dbReference type="PANTHER" id="PTHR30469">
    <property type="entry name" value="MULTIDRUG RESISTANCE PROTEIN MDTA"/>
    <property type="match status" value="1"/>
</dbReference>
<evidence type="ECO:0000313" key="10">
    <source>
        <dbReference type="EMBL" id="RGV53854.1"/>
    </source>
</evidence>
<dbReference type="Pfam" id="PF25990">
    <property type="entry name" value="Beta-barrel_YknX"/>
    <property type="match status" value="1"/>
</dbReference>
<evidence type="ECO:0000313" key="8">
    <source>
        <dbReference type="EMBL" id="OUP31321.1"/>
    </source>
</evidence>
<dbReference type="EMBL" id="NFKE01000023">
    <property type="protein sequence ID" value="OUP31321.1"/>
    <property type="molecule type" value="Genomic_DNA"/>
</dbReference>
<dbReference type="GO" id="GO:0015562">
    <property type="term" value="F:efflux transmembrane transporter activity"/>
    <property type="evidence" value="ECO:0007669"/>
    <property type="project" value="TreeGrafter"/>
</dbReference>
<dbReference type="Proteomes" id="UP000284366">
    <property type="component" value="Unassembled WGS sequence"/>
</dbReference>
<dbReference type="EMBL" id="NFII01000026">
    <property type="protein sequence ID" value="OUN97740.1"/>
    <property type="molecule type" value="Genomic_DNA"/>
</dbReference>
<gene>
    <name evidence="8" type="ORF">B5F24_17200</name>
    <name evidence="7" type="ORF">B5F97_17325</name>
    <name evidence="10" type="ORF">DWW09_09750</name>
    <name evidence="9" type="ORF">DWX38_15240</name>
</gene>
<proteinExistence type="inferred from homology"/>
<dbReference type="NCBIfam" id="TIGR01730">
    <property type="entry name" value="RND_mfp"/>
    <property type="match status" value="1"/>
</dbReference>
<dbReference type="SUPFAM" id="SSF111369">
    <property type="entry name" value="HlyD-like secretion proteins"/>
    <property type="match status" value="1"/>
</dbReference>
<feature type="domain" description="YknX-like beta-barrel" evidence="6">
    <location>
        <begin position="209"/>
        <end position="293"/>
    </location>
</feature>
<organism evidence="7 11">
    <name type="scientific">Bacteroides clarus</name>
    <dbReference type="NCBI Taxonomy" id="626929"/>
    <lineage>
        <taxon>Bacteria</taxon>
        <taxon>Pseudomonadati</taxon>
        <taxon>Bacteroidota</taxon>
        <taxon>Bacteroidia</taxon>
        <taxon>Bacteroidales</taxon>
        <taxon>Bacteroidaceae</taxon>
        <taxon>Bacteroides</taxon>
    </lineage>
</organism>
<keyword evidence="3" id="KW-1133">Transmembrane helix</keyword>
<evidence type="ECO:0000259" key="6">
    <source>
        <dbReference type="Pfam" id="PF25990"/>
    </source>
</evidence>
<sequence length="409" mass="43873">MNKKKIILIAVIVVAVVGAGFRLFGGSKAKHKVTYETAAVTKGEISESVTATGTIEPVTEVEVGTQVSGIIDKIYADYNSVVTKGQLIAEMDRVTLQSEVASQRAAYNGAKAEYEYQRKNYERNRGLHEKQLISDTDYEQSVYNYEKAKSNYESSQASLAKAERNLSYATITSPIDGVVINRAVEEGQTVASGFETPTLFTIAADLTQMQVVADVDEADIGGVEDGQRVTFTVDAYPNDTFEGVVTQIRLGEDSSSSSGSSTTSSTVVTYEVVISAPNPDLKLKPRLTANVTIYTLDRKGVLSVPARALRFTPEKPLIGDNDIVKDCEGEHKLWTREGNTFTAHPVVVGISNGVNTEIVSGIGEGAVVVTEATIGRMPGEGATADTQQEPSGEKSPFMPGPPGSNKKKK</sequence>
<dbReference type="InterPro" id="IPR058625">
    <property type="entry name" value="MdtA-like_BSH"/>
</dbReference>
<accession>A0A1Y3YTZ4</accession>
<evidence type="ECO:0000256" key="1">
    <source>
        <dbReference type="ARBA" id="ARBA00009477"/>
    </source>
</evidence>
<dbReference type="Gene3D" id="2.40.420.20">
    <property type="match status" value="1"/>
</dbReference>
<evidence type="ECO:0000313" key="12">
    <source>
        <dbReference type="Proteomes" id="UP000196587"/>
    </source>
</evidence>
<dbReference type="Proteomes" id="UP000195386">
    <property type="component" value="Unassembled WGS sequence"/>
</dbReference>
<name>A0A1Y3YTZ4_9BACE</name>
<dbReference type="Gene3D" id="2.40.30.170">
    <property type="match status" value="1"/>
</dbReference>
<evidence type="ECO:0000313" key="13">
    <source>
        <dbReference type="Proteomes" id="UP000284366"/>
    </source>
</evidence>
<dbReference type="EMBL" id="QRZG01000014">
    <property type="protein sequence ID" value="RGV53854.1"/>
    <property type="molecule type" value="Genomic_DNA"/>
</dbReference>
<dbReference type="Pfam" id="PF25975">
    <property type="entry name" value="CzcB_C"/>
    <property type="match status" value="1"/>
</dbReference>
<evidence type="ECO:0000313" key="9">
    <source>
        <dbReference type="EMBL" id="RGT29715.1"/>
    </source>
</evidence>
<dbReference type="RefSeq" id="WP_087413715.1">
    <property type="nucleotide sequence ID" value="NZ_CABIZW010000001.1"/>
</dbReference>
<keyword evidence="3" id="KW-0812">Transmembrane</keyword>
<dbReference type="Gene3D" id="2.40.50.100">
    <property type="match status" value="1"/>
</dbReference>
<comment type="caution">
    <text evidence="7">The sequence shown here is derived from an EMBL/GenBank/DDBJ whole genome shotgun (WGS) entry which is preliminary data.</text>
</comment>
<dbReference type="Proteomes" id="UP000196587">
    <property type="component" value="Unassembled WGS sequence"/>
</dbReference>
<evidence type="ECO:0000256" key="3">
    <source>
        <dbReference type="SAM" id="Phobius"/>
    </source>
</evidence>
<evidence type="ECO:0000259" key="5">
    <source>
        <dbReference type="Pfam" id="PF25975"/>
    </source>
</evidence>
<dbReference type="InterPro" id="IPR058636">
    <property type="entry name" value="Beta-barrel_YknX"/>
</dbReference>
<dbReference type="Proteomes" id="UP000285159">
    <property type="component" value="Unassembled WGS sequence"/>
</dbReference>
<dbReference type="InterPro" id="IPR006143">
    <property type="entry name" value="RND_pump_MFP"/>
</dbReference>
<reference evidence="7" key="2">
    <citation type="journal article" date="2018" name="BMC Genomics">
        <title>Whole genome sequencing and function prediction of 133 gut anaerobes isolated from chicken caecum in pure cultures.</title>
        <authorList>
            <person name="Medvecky M."/>
            <person name="Cejkova D."/>
            <person name="Polansky O."/>
            <person name="Karasova D."/>
            <person name="Kubasova T."/>
            <person name="Cizek A."/>
            <person name="Rychlik I."/>
        </authorList>
    </citation>
    <scope>NUCLEOTIDE SEQUENCE</scope>
    <source>
        <strain evidence="8">An189</strain>
        <strain evidence="7">An43</strain>
    </source>
</reference>
<evidence type="ECO:0000313" key="11">
    <source>
        <dbReference type="Proteomes" id="UP000195386"/>
    </source>
</evidence>
<keyword evidence="3" id="KW-0472">Membrane</keyword>
<dbReference type="Pfam" id="PF25917">
    <property type="entry name" value="BSH_RND"/>
    <property type="match status" value="1"/>
</dbReference>
<feature type="region of interest" description="Disordered" evidence="2">
    <location>
        <begin position="377"/>
        <end position="409"/>
    </location>
</feature>
<evidence type="ECO:0000256" key="2">
    <source>
        <dbReference type="SAM" id="MobiDB-lite"/>
    </source>
</evidence>
<feature type="transmembrane region" description="Helical" evidence="3">
    <location>
        <begin position="6"/>
        <end position="24"/>
    </location>
</feature>
<reference evidence="11 12" key="1">
    <citation type="submission" date="2017-04" db="EMBL/GenBank/DDBJ databases">
        <title>Function of individual gut microbiota members based on whole genome sequencing of pure cultures obtained from chicken caecum.</title>
        <authorList>
            <person name="Medvecky M."/>
            <person name="Cejkova D."/>
            <person name="Polansky O."/>
            <person name="Karasova D."/>
            <person name="Kubasova T."/>
            <person name="Cizek A."/>
            <person name="Rychlik I."/>
        </authorList>
    </citation>
    <scope>NUCLEOTIDE SEQUENCE [LARGE SCALE GENOMIC DNA]</scope>
    <source>
        <strain evidence="12">An189</strain>
        <strain evidence="11">An43</strain>
    </source>
</reference>
<evidence type="ECO:0000259" key="4">
    <source>
        <dbReference type="Pfam" id="PF25917"/>
    </source>
</evidence>
<dbReference type="AlphaFoldDB" id="A0A1Y3YTZ4"/>
<dbReference type="InterPro" id="IPR058649">
    <property type="entry name" value="CzcB_C"/>
</dbReference>
<dbReference type="Gene3D" id="1.10.287.470">
    <property type="entry name" value="Helix hairpin bin"/>
    <property type="match status" value="1"/>
</dbReference>
<protein>
    <submittedName>
        <fullName evidence="9">Efflux RND transporter periplasmic adaptor subunit</fullName>
    </submittedName>
    <submittedName>
        <fullName evidence="7">Efflux transporter periplasmic adaptor subunit</fullName>
    </submittedName>
</protein>
<feature type="domain" description="Multidrug resistance protein MdtA-like barrel-sandwich hybrid" evidence="4">
    <location>
        <begin position="60"/>
        <end position="199"/>
    </location>
</feature>
<dbReference type="EMBL" id="QRWP01000016">
    <property type="protein sequence ID" value="RGT29715.1"/>
    <property type="molecule type" value="Genomic_DNA"/>
</dbReference>